<evidence type="ECO:0000256" key="2">
    <source>
        <dbReference type="ARBA" id="ARBA00012705"/>
    </source>
</evidence>
<dbReference type="AlphaFoldDB" id="A0A517DWV1"/>
<keyword evidence="3 7" id="KW-0808">Transferase</keyword>
<evidence type="ECO:0000313" key="8">
    <source>
        <dbReference type="Proteomes" id="UP000320776"/>
    </source>
</evidence>
<evidence type="ECO:0000256" key="4">
    <source>
        <dbReference type="ARBA" id="ARBA00023315"/>
    </source>
</evidence>
<organism evidence="7 8">
    <name type="scientific">Sporomusa termitida</name>
    <dbReference type="NCBI Taxonomy" id="2377"/>
    <lineage>
        <taxon>Bacteria</taxon>
        <taxon>Bacillati</taxon>
        <taxon>Bacillota</taxon>
        <taxon>Negativicutes</taxon>
        <taxon>Selenomonadales</taxon>
        <taxon>Sporomusaceae</taxon>
        <taxon>Sporomusa</taxon>
    </lineage>
</organism>
<evidence type="ECO:0000259" key="6">
    <source>
        <dbReference type="Pfam" id="PF00108"/>
    </source>
</evidence>
<dbReference type="GO" id="GO:0003985">
    <property type="term" value="F:acetyl-CoA C-acetyltransferase activity"/>
    <property type="evidence" value="ECO:0007669"/>
    <property type="project" value="UniProtKB-EC"/>
</dbReference>
<keyword evidence="4 7" id="KW-0012">Acyltransferase</keyword>
<evidence type="ECO:0000256" key="5">
    <source>
        <dbReference type="ARBA" id="ARBA00030755"/>
    </source>
</evidence>
<dbReference type="Gene3D" id="3.40.47.10">
    <property type="match status" value="1"/>
</dbReference>
<evidence type="ECO:0000256" key="3">
    <source>
        <dbReference type="ARBA" id="ARBA00022679"/>
    </source>
</evidence>
<dbReference type="PANTHER" id="PTHR18919">
    <property type="entry name" value="ACETYL-COA C-ACYLTRANSFERASE"/>
    <property type="match status" value="1"/>
</dbReference>
<dbReference type="PANTHER" id="PTHR18919:SF107">
    <property type="entry name" value="ACETYL-COA ACETYLTRANSFERASE, CYTOSOLIC"/>
    <property type="match status" value="1"/>
</dbReference>
<proteinExistence type="inferred from homology"/>
<evidence type="ECO:0000256" key="1">
    <source>
        <dbReference type="ARBA" id="ARBA00010982"/>
    </source>
</evidence>
<dbReference type="InterPro" id="IPR020616">
    <property type="entry name" value="Thiolase_N"/>
</dbReference>
<dbReference type="Proteomes" id="UP000320776">
    <property type="component" value="Chromosome"/>
</dbReference>
<dbReference type="OrthoDB" id="56116at2"/>
<keyword evidence="8" id="KW-1185">Reference proteome</keyword>
<dbReference type="SUPFAM" id="SSF53901">
    <property type="entry name" value="Thiolase-like"/>
    <property type="match status" value="1"/>
</dbReference>
<feature type="domain" description="Thiolase N-terminal" evidence="6">
    <location>
        <begin position="1"/>
        <end position="67"/>
    </location>
</feature>
<name>A0A517DWV1_9FIRM</name>
<evidence type="ECO:0000313" key="7">
    <source>
        <dbReference type="EMBL" id="QDR81835.1"/>
    </source>
</evidence>
<dbReference type="EC" id="2.3.1.9" evidence="2"/>
<dbReference type="Pfam" id="PF00108">
    <property type="entry name" value="Thiolase_N"/>
    <property type="match status" value="1"/>
</dbReference>
<accession>A0A517DWV1</accession>
<reference evidence="7 8" key="1">
    <citation type="submission" date="2019-02" db="EMBL/GenBank/DDBJ databases">
        <title>Closed genome of Sporomusa termitida DSM 4440.</title>
        <authorList>
            <person name="Poehlein A."/>
            <person name="Daniel R."/>
        </authorList>
    </citation>
    <scope>NUCLEOTIDE SEQUENCE [LARGE SCALE GENOMIC DNA]</scope>
    <source>
        <strain evidence="7 8">DSM 4440</strain>
    </source>
</reference>
<protein>
    <recommendedName>
        <fullName evidence="2">acetyl-CoA C-acetyltransferase</fullName>
        <ecNumber evidence="2">2.3.1.9</ecNumber>
    </recommendedName>
    <alternativeName>
        <fullName evidence="5">Acetoacetyl-CoA thiolase</fullName>
    </alternativeName>
</protein>
<dbReference type="EMBL" id="CP036259">
    <property type="protein sequence ID" value="QDR81835.1"/>
    <property type="molecule type" value="Genomic_DNA"/>
</dbReference>
<comment type="similarity">
    <text evidence="1">Belongs to the thiolase-like superfamily. Thiolase family.</text>
</comment>
<gene>
    <name evidence="7" type="primary">thlA_5</name>
    <name evidence="7" type="ORF">SPTER_32510</name>
</gene>
<sequence length="68" mass="7547">MGNSKVVDVMIQDGLWCAFNGYHMGITAKNVAAKYGISREEQDQLTFEPQTKAVQAIKNGAFKQEIPE</sequence>
<dbReference type="KEGG" id="sted:SPTER_32510"/>
<dbReference type="InterPro" id="IPR016039">
    <property type="entry name" value="Thiolase-like"/>
</dbReference>
<dbReference type="RefSeq" id="WP_144351282.1">
    <property type="nucleotide sequence ID" value="NZ_CP036259.1"/>
</dbReference>